<evidence type="ECO:0000313" key="1">
    <source>
        <dbReference type="EMBL" id="EKC51688.1"/>
    </source>
</evidence>
<feature type="non-terminal residue" evidence="1">
    <location>
        <position position="1"/>
    </location>
</feature>
<gene>
    <name evidence="1" type="ORF">LEA_17270</name>
</gene>
<protein>
    <submittedName>
        <fullName evidence="1">Uncharacterized protein</fullName>
    </submittedName>
</protein>
<organism evidence="1">
    <name type="scientific">human gut metagenome</name>
    <dbReference type="NCBI Taxonomy" id="408170"/>
    <lineage>
        <taxon>unclassified sequences</taxon>
        <taxon>metagenomes</taxon>
        <taxon>organismal metagenomes</taxon>
    </lineage>
</organism>
<reference evidence="1" key="1">
    <citation type="journal article" date="2013" name="Environ. Microbiol.">
        <title>Microbiota from the distal guts of lean and obese adolescents exhibit partial functional redundancy besides clear differences in community structure.</title>
        <authorList>
            <person name="Ferrer M."/>
            <person name="Ruiz A."/>
            <person name="Lanza F."/>
            <person name="Haange S.B."/>
            <person name="Oberbach A."/>
            <person name="Till H."/>
            <person name="Bargiela R."/>
            <person name="Campoy C."/>
            <person name="Segura M.T."/>
            <person name="Richter M."/>
            <person name="von Bergen M."/>
            <person name="Seifert J."/>
            <person name="Suarez A."/>
        </authorList>
    </citation>
    <scope>NUCLEOTIDE SEQUENCE</scope>
</reference>
<dbReference type="AlphaFoldDB" id="K1S215"/>
<name>K1S215_9ZZZZ</name>
<sequence length="27" mass="3070">AARTQSPLFGKLDWAGYYLLLGRMKRG</sequence>
<dbReference type="EMBL" id="AJWY01011817">
    <property type="protein sequence ID" value="EKC51688.1"/>
    <property type="molecule type" value="Genomic_DNA"/>
</dbReference>
<accession>K1S215</accession>
<comment type="caution">
    <text evidence="1">The sequence shown here is derived from an EMBL/GenBank/DDBJ whole genome shotgun (WGS) entry which is preliminary data.</text>
</comment>
<proteinExistence type="predicted"/>